<proteinExistence type="predicted"/>
<feature type="signal peptide" evidence="2">
    <location>
        <begin position="1"/>
        <end position="16"/>
    </location>
</feature>
<feature type="chain" id="PRO_5025015549" evidence="2">
    <location>
        <begin position="17"/>
        <end position="197"/>
    </location>
</feature>
<protein>
    <submittedName>
        <fullName evidence="3">Uncharacterized protein</fullName>
    </submittedName>
</protein>
<keyword evidence="2" id="KW-0732">Signal</keyword>
<name>A0A5N6TV39_ASPAV</name>
<accession>A0A5N6TV39</accession>
<keyword evidence="4" id="KW-1185">Reference proteome</keyword>
<dbReference type="EMBL" id="ML742101">
    <property type="protein sequence ID" value="KAE8150167.1"/>
    <property type="molecule type" value="Genomic_DNA"/>
</dbReference>
<dbReference type="AlphaFoldDB" id="A0A5N6TV39"/>
<dbReference type="Gene3D" id="1.10.1740.120">
    <property type="match status" value="1"/>
</dbReference>
<feature type="region of interest" description="Disordered" evidence="1">
    <location>
        <begin position="147"/>
        <end position="166"/>
    </location>
</feature>
<dbReference type="Proteomes" id="UP000325780">
    <property type="component" value="Unassembled WGS sequence"/>
</dbReference>
<dbReference type="OrthoDB" id="10492993at2759"/>
<evidence type="ECO:0000313" key="4">
    <source>
        <dbReference type="Proteomes" id="UP000325780"/>
    </source>
</evidence>
<evidence type="ECO:0000313" key="3">
    <source>
        <dbReference type="EMBL" id="KAE8150167.1"/>
    </source>
</evidence>
<organism evidence="3 4">
    <name type="scientific">Aspergillus avenaceus</name>
    <dbReference type="NCBI Taxonomy" id="36643"/>
    <lineage>
        <taxon>Eukaryota</taxon>
        <taxon>Fungi</taxon>
        <taxon>Dikarya</taxon>
        <taxon>Ascomycota</taxon>
        <taxon>Pezizomycotina</taxon>
        <taxon>Eurotiomycetes</taxon>
        <taxon>Eurotiomycetidae</taxon>
        <taxon>Eurotiales</taxon>
        <taxon>Aspergillaceae</taxon>
        <taxon>Aspergillus</taxon>
        <taxon>Aspergillus subgen. Circumdati</taxon>
    </lineage>
</organism>
<gene>
    <name evidence="3" type="ORF">BDV25DRAFT_115089</name>
</gene>
<reference evidence="3 4" key="1">
    <citation type="submission" date="2019-04" db="EMBL/GenBank/DDBJ databases">
        <title>Friends and foes A comparative genomics study of 23 Aspergillus species from section Flavi.</title>
        <authorList>
            <consortium name="DOE Joint Genome Institute"/>
            <person name="Kjaerbolling I."/>
            <person name="Vesth T."/>
            <person name="Frisvad J.C."/>
            <person name="Nybo J.L."/>
            <person name="Theobald S."/>
            <person name="Kildgaard S."/>
            <person name="Isbrandt T."/>
            <person name="Kuo A."/>
            <person name="Sato A."/>
            <person name="Lyhne E.K."/>
            <person name="Kogle M.E."/>
            <person name="Wiebenga A."/>
            <person name="Kun R.S."/>
            <person name="Lubbers R.J."/>
            <person name="Makela M.R."/>
            <person name="Barry K."/>
            <person name="Chovatia M."/>
            <person name="Clum A."/>
            <person name="Daum C."/>
            <person name="Haridas S."/>
            <person name="He G."/>
            <person name="LaButti K."/>
            <person name="Lipzen A."/>
            <person name="Mondo S."/>
            <person name="Riley R."/>
            <person name="Salamov A."/>
            <person name="Simmons B.A."/>
            <person name="Magnuson J.K."/>
            <person name="Henrissat B."/>
            <person name="Mortensen U.H."/>
            <person name="Larsen T.O."/>
            <person name="Devries R.P."/>
            <person name="Grigoriev I.V."/>
            <person name="Machida M."/>
            <person name="Baker S.E."/>
            <person name="Andersen M.R."/>
        </authorList>
    </citation>
    <scope>NUCLEOTIDE SEQUENCE [LARGE SCALE GENOMIC DNA]</scope>
    <source>
        <strain evidence="3 4">IBT 18842</strain>
    </source>
</reference>
<evidence type="ECO:0000256" key="1">
    <source>
        <dbReference type="SAM" id="MobiDB-lite"/>
    </source>
</evidence>
<sequence length="197" mass="20580">MHYIIPAITLLSTALAAPAPDLLKDLFQKPSTTAQSLAAAATTSTATAVDTATETTPKNNTITLSSLLDLGNCNPLGCAKEITDIVFSCTGAIMGHGINVPADVNCVANSIKVGIPTANNDCTTCLNDALGKVLAVTGKVVDDFKEWKEEDEKKSEKNGEGGKKECHECEARVSMSMASYSSSLVVMPSPTPFSARV</sequence>
<evidence type="ECO:0000256" key="2">
    <source>
        <dbReference type="SAM" id="SignalP"/>
    </source>
</evidence>